<proteinExistence type="predicted"/>
<accession>A0A423X8R6</accession>
<sequence length="347" mass="36726">MAKEKQVATDFQKLITEGRERKQAQELAAKVFRKDRVSSAPQRLNGASGSLASRVGVKKEIQRVSSSAASPRPGSLAARIHAPGTAPPSAATRPRAQRRLEAQQNALLRAEHDSTVAAQVNLFNGNRNNNAGAGGKRRGGGLQQVAARAPAAPPVARGMSIRGLAGPYVVMAQNFAPGTTAADIESAMIPVGGLVNKCRILKTHPITIAEIEFETKEGADRVIESFNNQLADGRVLHVYPKVGSVTPPSAPARTQGQQSNGIVVDGSMGFEPMQIEGGSNTGLYSDGLVGSSNTPTHNRRGRGARGGARGGRGGNNRDYDTGRYGQNSSYESSYARKQTTKAWDMEF</sequence>
<dbReference type="AlphaFoldDB" id="A0A423X8R6"/>
<feature type="region of interest" description="Disordered" evidence="1">
    <location>
        <begin position="286"/>
        <end position="347"/>
    </location>
</feature>
<dbReference type="SUPFAM" id="SSF54928">
    <property type="entry name" value="RNA-binding domain, RBD"/>
    <property type="match status" value="1"/>
</dbReference>
<dbReference type="InterPro" id="IPR000504">
    <property type="entry name" value="RRM_dom"/>
</dbReference>
<feature type="compositionally biased region" description="Gly residues" evidence="1">
    <location>
        <begin position="304"/>
        <end position="314"/>
    </location>
</feature>
<dbReference type="STRING" id="356882.A0A423X8R6"/>
<evidence type="ECO:0000313" key="3">
    <source>
        <dbReference type="EMBL" id="ROW12355.1"/>
    </source>
</evidence>
<keyword evidence="4" id="KW-1185">Reference proteome</keyword>
<feature type="domain" description="RRM" evidence="2">
    <location>
        <begin position="173"/>
        <end position="237"/>
    </location>
</feature>
<dbReference type="InterPro" id="IPR012677">
    <property type="entry name" value="Nucleotide-bd_a/b_plait_sf"/>
</dbReference>
<dbReference type="OrthoDB" id="5374349at2759"/>
<protein>
    <recommendedName>
        <fullName evidence="2">RRM domain-containing protein</fullName>
    </recommendedName>
</protein>
<feature type="region of interest" description="Disordered" evidence="1">
    <location>
        <begin position="32"/>
        <end position="97"/>
    </location>
</feature>
<evidence type="ECO:0000259" key="2">
    <source>
        <dbReference type="Pfam" id="PF00076"/>
    </source>
</evidence>
<organism evidence="3 4">
    <name type="scientific">Cytospora schulzeri</name>
    <dbReference type="NCBI Taxonomy" id="448051"/>
    <lineage>
        <taxon>Eukaryota</taxon>
        <taxon>Fungi</taxon>
        <taxon>Dikarya</taxon>
        <taxon>Ascomycota</taxon>
        <taxon>Pezizomycotina</taxon>
        <taxon>Sordariomycetes</taxon>
        <taxon>Sordariomycetidae</taxon>
        <taxon>Diaporthales</taxon>
        <taxon>Cytosporaceae</taxon>
        <taxon>Cytospora</taxon>
    </lineage>
</organism>
<dbReference type="Proteomes" id="UP000283895">
    <property type="component" value="Unassembled WGS sequence"/>
</dbReference>
<name>A0A423X8R6_9PEZI</name>
<dbReference type="InterPro" id="IPR035979">
    <property type="entry name" value="RBD_domain_sf"/>
</dbReference>
<evidence type="ECO:0000256" key="1">
    <source>
        <dbReference type="SAM" id="MobiDB-lite"/>
    </source>
</evidence>
<dbReference type="EMBL" id="LKEA01000001">
    <property type="protein sequence ID" value="ROW12355.1"/>
    <property type="molecule type" value="Genomic_DNA"/>
</dbReference>
<gene>
    <name evidence="3" type="ORF">VMCG_00405</name>
</gene>
<feature type="compositionally biased region" description="Polar residues" evidence="1">
    <location>
        <begin position="39"/>
        <end position="51"/>
    </location>
</feature>
<evidence type="ECO:0000313" key="4">
    <source>
        <dbReference type="Proteomes" id="UP000283895"/>
    </source>
</evidence>
<dbReference type="Pfam" id="PF00076">
    <property type="entry name" value="RRM_1"/>
    <property type="match status" value="1"/>
</dbReference>
<dbReference type="Gene3D" id="3.30.70.330">
    <property type="match status" value="1"/>
</dbReference>
<dbReference type="CDD" id="cd00590">
    <property type="entry name" value="RRM_SF"/>
    <property type="match status" value="1"/>
</dbReference>
<feature type="compositionally biased region" description="Polar residues" evidence="1">
    <location>
        <begin position="324"/>
        <end position="341"/>
    </location>
</feature>
<reference evidence="3 4" key="1">
    <citation type="submission" date="2015-09" db="EMBL/GenBank/DDBJ databases">
        <title>Host preference determinants of Valsa canker pathogens revealed by comparative genomics.</title>
        <authorList>
            <person name="Yin Z."/>
            <person name="Huang L."/>
        </authorList>
    </citation>
    <scope>NUCLEOTIDE SEQUENCE [LARGE SCALE GENOMIC DNA]</scope>
    <source>
        <strain evidence="3 4">03-1</strain>
    </source>
</reference>
<dbReference type="GO" id="GO:0003723">
    <property type="term" value="F:RNA binding"/>
    <property type="evidence" value="ECO:0007669"/>
    <property type="project" value="InterPro"/>
</dbReference>
<feature type="compositionally biased region" description="Low complexity" evidence="1">
    <location>
        <begin position="82"/>
        <end position="94"/>
    </location>
</feature>
<comment type="caution">
    <text evidence="3">The sequence shown here is derived from an EMBL/GenBank/DDBJ whole genome shotgun (WGS) entry which is preliminary data.</text>
</comment>